<name>A0ACC1QCU2_9HYPO</name>
<comment type="caution">
    <text evidence="1">The sequence shown here is derived from an EMBL/GenBank/DDBJ whole genome shotgun (WGS) entry which is preliminary data.</text>
</comment>
<evidence type="ECO:0000313" key="1">
    <source>
        <dbReference type="EMBL" id="KAJ3472713.1"/>
    </source>
</evidence>
<protein>
    <submittedName>
        <fullName evidence="1">Uncharacterized protein</fullName>
    </submittedName>
</protein>
<dbReference type="Proteomes" id="UP001148737">
    <property type="component" value="Unassembled WGS sequence"/>
</dbReference>
<accession>A0ACC1QCU2</accession>
<dbReference type="EMBL" id="JANAKD010002911">
    <property type="protein sequence ID" value="KAJ3472713.1"/>
    <property type="molecule type" value="Genomic_DNA"/>
</dbReference>
<sequence length="262" mass="29057">MPQQERNEPFLQKLVDSFRTLLDESLVTAIASDYELYKKSGYAAATEVLQSLSQDVPAEENSGFNPSGVLGFQDGESQGTKDTQTVTSATSISQHASAKQQADSMSSASSSDFADATWEAPRVTSFNNDSVEDKSLQLRVMFPEIKEFDISYALKKSNSDFQSALDHLLNMQYLVETGQQTKGIDGFAQEDEPRRRKGKGKGKGRRKREPSPGTKNSVPAEFIQEAQEQRDIGYIAERFNLTFDAVSETYYDNECSSPATHD</sequence>
<gene>
    <name evidence="1" type="ORF">NLG97_g10771</name>
</gene>
<evidence type="ECO:0000313" key="2">
    <source>
        <dbReference type="Proteomes" id="UP001148737"/>
    </source>
</evidence>
<reference evidence="1" key="1">
    <citation type="submission" date="2022-07" db="EMBL/GenBank/DDBJ databases">
        <title>Genome Sequence of Lecanicillium saksenae.</title>
        <authorList>
            <person name="Buettner E."/>
        </authorList>
    </citation>
    <scope>NUCLEOTIDE SEQUENCE</scope>
    <source>
        <strain evidence="1">VT-O1</strain>
    </source>
</reference>
<organism evidence="1 2">
    <name type="scientific">Lecanicillium saksenae</name>
    <dbReference type="NCBI Taxonomy" id="468837"/>
    <lineage>
        <taxon>Eukaryota</taxon>
        <taxon>Fungi</taxon>
        <taxon>Dikarya</taxon>
        <taxon>Ascomycota</taxon>
        <taxon>Pezizomycotina</taxon>
        <taxon>Sordariomycetes</taxon>
        <taxon>Hypocreomycetidae</taxon>
        <taxon>Hypocreales</taxon>
        <taxon>Cordycipitaceae</taxon>
        <taxon>Lecanicillium</taxon>
    </lineage>
</organism>
<keyword evidence="2" id="KW-1185">Reference proteome</keyword>
<proteinExistence type="predicted"/>